<gene>
    <name evidence="3" type="ORF">H9856_03830</name>
</gene>
<dbReference type="PANTHER" id="PTHR47505">
    <property type="entry name" value="DNA UTILIZATION PROTEIN YHGH"/>
    <property type="match status" value="1"/>
</dbReference>
<dbReference type="SUPFAM" id="SSF53271">
    <property type="entry name" value="PRTase-like"/>
    <property type="match status" value="1"/>
</dbReference>
<dbReference type="EMBL" id="DXFH01000013">
    <property type="protein sequence ID" value="HIX35516.1"/>
    <property type="molecule type" value="Genomic_DNA"/>
</dbReference>
<evidence type="ECO:0000256" key="1">
    <source>
        <dbReference type="ARBA" id="ARBA00008007"/>
    </source>
</evidence>
<dbReference type="PANTHER" id="PTHR47505:SF1">
    <property type="entry name" value="DNA UTILIZATION PROTEIN YHGH"/>
    <property type="match status" value="1"/>
</dbReference>
<comment type="similarity">
    <text evidence="1">Belongs to the ComF/GntX family.</text>
</comment>
<dbReference type="AlphaFoldDB" id="A0A9D1VI73"/>
<dbReference type="Proteomes" id="UP000824231">
    <property type="component" value="Unassembled WGS sequence"/>
</dbReference>
<reference evidence="3" key="2">
    <citation type="submission" date="2021-04" db="EMBL/GenBank/DDBJ databases">
        <authorList>
            <person name="Gilroy R."/>
        </authorList>
    </citation>
    <scope>NUCLEOTIDE SEQUENCE</scope>
    <source>
        <strain evidence="3">ChiSxjej3B15-572</strain>
    </source>
</reference>
<dbReference type="Gene3D" id="3.40.50.2020">
    <property type="match status" value="1"/>
</dbReference>
<dbReference type="CDD" id="cd06223">
    <property type="entry name" value="PRTases_typeI"/>
    <property type="match status" value="1"/>
</dbReference>
<protein>
    <submittedName>
        <fullName evidence="3">ComF family protein</fullName>
    </submittedName>
</protein>
<name>A0A9D1VI73_9LACO</name>
<feature type="domain" description="Phosphoribosyltransferase" evidence="2">
    <location>
        <begin position="180"/>
        <end position="222"/>
    </location>
</feature>
<reference evidence="3" key="1">
    <citation type="journal article" date="2021" name="PeerJ">
        <title>Extensive microbial diversity within the chicken gut microbiome revealed by metagenomics and culture.</title>
        <authorList>
            <person name="Gilroy R."/>
            <person name="Ravi A."/>
            <person name="Getino M."/>
            <person name="Pursley I."/>
            <person name="Horton D.L."/>
            <person name="Alikhan N.F."/>
            <person name="Baker D."/>
            <person name="Gharbi K."/>
            <person name="Hall N."/>
            <person name="Watson M."/>
            <person name="Adriaenssens E.M."/>
            <person name="Foster-Nyarko E."/>
            <person name="Jarju S."/>
            <person name="Secka A."/>
            <person name="Antonio M."/>
            <person name="Oren A."/>
            <person name="Chaudhuri R.R."/>
            <person name="La Ragione R."/>
            <person name="Hildebrand F."/>
            <person name="Pallen M.J."/>
        </authorList>
    </citation>
    <scope>NUCLEOTIDE SEQUENCE</scope>
    <source>
        <strain evidence="3">ChiSxjej3B15-572</strain>
    </source>
</reference>
<evidence type="ECO:0000313" key="4">
    <source>
        <dbReference type="Proteomes" id="UP000824231"/>
    </source>
</evidence>
<dbReference type="InterPro" id="IPR051910">
    <property type="entry name" value="ComF/GntX_DNA_util-trans"/>
</dbReference>
<organism evidence="3 4">
    <name type="scientific">Candidatus Limosilactobacillus merdigallinarum</name>
    <dbReference type="NCBI Taxonomy" id="2838652"/>
    <lineage>
        <taxon>Bacteria</taxon>
        <taxon>Bacillati</taxon>
        <taxon>Bacillota</taxon>
        <taxon>Bacilli</taxon>
        <taxon>Lactobacillales</taxon>
        <taxon>Lactobacillaceae</taxon>
        <taxon>Limosilactobacillus</taxon>
    </lineage>
</organism>
<dbReference type="Pfam" id="PF00156">
    <property type="entry name" value="Pribosyltran"/>
    <property type="match status" value="1"/>
</dbReference>
<dbReference type="InterPro" id="IPR029057">
    <property type="entry name" value="PRTase-like"/>
</dbReference>
<sequence>MMNCLLCNRPLYWQPSIKQIISFGPLTMPVICQHCQASFERYQPPFCPGCGRSSRNGLCKECQMWQGQYGWLLHNHCLFHYNDTMKDFMHQYKFVGDYQLKKVFCDVMQAWIKQQQFDYLIPIPVTKETMLTRGFNQTVGLIGDFDAHFLLTKAAHKDIPQSAKSREERLKTAQPFMLKEPGRFKQGRILLVDDIYTTGRTLYHAAALFKSAGALTVHSLTLSG</sequence>
<proteinExistence type="inferred from homology"/>
<evidence type="ECO:0000313" key="3">
    <source>
        <dbReference type="EMBL" id="HIX35516.1"/>
    </source>
</evidence>
<comment type="caution">
    <text evidence="3">The sequence shown here is derived from an EMBL/GenBank/DDBJ whole genome shotgun (WGS) entry which is preliminary data.</text>
</comment>
<accession>A0A9D1VI73</accession>
<dbReference type="InterPro" id="IPR000836">
    <property type="entry name" value="PRTase_dom"/>
</dbReference>
<evidence type="ECO:0000259" key="2">
    <source>
        <dbReference type="Pfam" id="PF00156"/>
    </source>
</evidence>